<dbReference type="GO" id="GO:0046872">
    <property type="term" value="F:metal ion binding"/>
    <property type="evidence" value="ECO:0007669"/>
    <property type="project" value="UniProtKB-KW"/>
</dbReference>
<evidence type="ECO:0000256" key="3">
    <source>
        <dbReference type="ARBA" id="ARBA00006488"/>
    </source>
</evidence>
<evidence type="ECO:0000256" key="12">
    <source>
        <dbReference type="PROSITE-ProRule" id="PRU00433"/>
    </source>
</evidence>
<comment type="catalytic activity">
    <reaction evidence="11">
        <text>4 Fe(II)-[cytochrome c] + O2 + 8 H(+)(in) = 4 Fe(III)-[cytochrome c] + 2 H2O + 4 H(+)(out)</text>
        <dbReference type="Rhea" id="RHEA:11436"/>
        <dbReference type="Rhea" id="RHEA-COMP:10350"/>
        <dbReference type="Rhea" id="RHEA-COMP:14399"/>
        <dbReference type="ChEBI" id="CHEBI:15377"/>
        <dbReference type="ChEBI" id="CHEBI:15378"/>
        <dbReference type="ChEBI" id="CHEBI:15379"/>
        <dbReference type="ChEBI" id="CHEBI:29033"/>
        <dbReference type="ChEBI" id="CHEBI:29034"/>
        <dbReference type="EC" id="7.1.1.9"/>
    </reaction>
    <physiologicalReaction direction="left-to-right" evidence="11">
        <dbReference type="Rhea" id="RHEA:11437"/>
    </physiologicalReaction>
</comment>
<comment type="similarity">
    <text evidence="3">Belongs to the cytochrome c family.</text>
</comment>
<keyword evidence="6 12" id="KW-0349">Heme</keyword>
<dbReference type="PROSITE" id="PS51007">
    <property type="entry name" value="CYTC"/>
    <property type="match status" value="1"/>
</dbReference>
<dbReference type="GO" id="GO:0006119">
    <property type="term" value="P:oxidative phosphorylation"/>
    <property type="evidence" value="ECO:0007669"/>
    <property type="project" value="UniProtKB-UniPathway"/>
</dbReference>
<feature type="transmembrane region" description="Helical" evidence="14">
    <location>
        <begin position="328"/>
        <end position="348"/>
    </location>
</feature>
<dbReference type="InterPro" id="IPR009056">
    <property type="entry name" value="Cyt_c-like_dom"/>
</dbReference>
<dbReference type="AlphaFoldDB" id="A0A1I8AQS4"/>
<evidence type="ECO:0000256" key="14">
    <source>
        <dbReference type="SAM" id="Phobius"/>
    </source>
</evidence>
<evidence type="ECO:0000256" key="11">
    <source>
        <dbReference type="ARBA" id="ARBA00049512"/>
    </source>
</evidence>
<evidence type="ECO:0000313" key="17">
    <source>
        <dbReference type="Proteomes" id="UP000095287"/>
    </source>
</evidence>
<dbReference type="SUPFAM" id="SSF81442">
    <property type="entry name" value="Cytochrome c oxidase subunit I-like"/>
    <property type="match status" value="1"/>
</dbReference>
<evidence type="ECO:0000256" key="4">
    <source>
        <dbReference type="ARBA" id="ARBA00009578"/>
    </source>
</evidence>
<evidence type="ECO:0000256" key="7">
    <source>
        <dbReference type="ARBA" id="ARBA00022723"/>
    </source>
</evidence>
<sequence>MVDVHIDGIAFQVLVVAIDAVAQLLGAQDGVGFVEQGAQQGQFATRQADRLAIQRDMAGGRTEAEPSIFNAISFMTGHASCQDMQTCQQFVQVKWFDDVVIAPAQQPFDPVMQGVAGRQNQNGQFAALFTPATQQRQPVLIGQTQIQNTDIKVRRQQGCVGQAGRTHMVYGILLATSFVASLVALGILVWAVANKLIFVGKNEAETIFMKGELGQPDDSASFGGENEAQTHRFDVLRAGIDRSGRGPVLLLVTVGITWLLIGSVFGVMASLKLHWPDWLADVAQVTFGRARTLHLNIVAYGWLSVTGIGVALWLLPRIFHTPLRRPNMVYFGAALWTLGVLGGTIAVANGWSDGIEWLEFPWQIDILLAVGGFFLAWPAIETAANRKSRHIYVSGWYFLAGMVWFPFLFLVSNIPGLHIGAQQATVNWWFAHNVLGLWLTPMGVGAAYYIIPKIIGKPVYSYNVSLLGFWSLALFYSQVGIHHLMGGPVPTWAVTLSVVHSIMMFVPVIAVAINQHVTVAQNLWAFKQSMALRFVWIGALMYTLSSFQGSLEAIRSVNSVTHFTHYTVGHAHLGAYGFVSMVMFGTLYYMMPHILGRRWPFPALIKTHFWLVTAGFTIYVLALSIAGVVQGMGLMDPGSSFGEITRKMVPYLEARSIGGTMMTLGHFVFAAHFALLLLRKAWQLRTSEPPEQLQPYTAQQLLGRDEYVANGCLYCHSQQPRSTGQTLFDTARGWGRASTPGDYFYDSPHLLGTMRTGPDLFNVGARMKSRDWHLTHLYQPRAIFDWSLMPSYPYMFELKDQVSEGDVVVRLPESLQPAGKHVVARKEALDLVEYLLALDRTYATSAQELDKRDRGYDRRPAEASTDSGAK</sequence>
<feature type="domain" description="Cytochrome c" evidence="16">
    <location>
        <begin position="698"/>
        <end position="839"/>
    </location>
</feature>
<keyword evidence="14" id="KW-0472">Membrane</keyword>
<feature type="transmembrane region" description="Helical" evidence="14">
    <location>
        <begin position="391"/>
        <end position="410"/>
    </location>
</feature>
<evidence type="ECO:0000259" key="16">
    <source>
        <dbReference type="PROSITE" id="PS51007"/>
    </source>
</evidence>
<dbReference type="PROSITE" id="PS50855">
    <property type="entry name" value="COX1"/>
    <property type="match status" value="1"/>
</dbReference>
<dbReference type="Pfam" id="PF02433">
    <property type="entry name" value="FixO"/>
    <property type="match status" value="1"/>
</dbReference>
<dbReference type="InterPro" id="IPR036909">
    <property type="entry name" value="Cyt_c-like_dom_sf"/>
</dbReference>
<keyword evidence="7 12" id="KW-0479">Metal-binding</keyword>
<feature type="region of interest" description="Disordered" evidence="13">
    <location>
        <begin position="848"/>
        <end position="870"/>
    </location>
</feature>
<dbReference type="Proteomes" id="UP000095287">
    <property type="component" value="Unplaced"/>
</dbReference>
<comment type="cofactor">
    <cofactor evidence="1">
        <name>heme</name>
        <dbReference type="ChEBI" id="CHEBI:30413"/>
    </cofactor>
</comment>
<evidence type="ECO:0000259" key="15">
    <source>
        <dbReference type="PROSITE" id="PS50855"/>
    </source>
</evidence>
<evidence type="ECO:0000256" key="1">
    <source>
        <dbReference type="ARBA" id="ARBA00001971"/>
    </source>
</evidence>
<dbReference type="GO" id="GO:0016020">
    <property type="term" value="C:membrane"/>
    <property type="evidence" value="ECO:0007669"/>
    <property type="project" value="InterPro"/>
</dbReference>
<feature type="compositionally biased region" description="Basic and acidic residues" evidence="13">
    <location>
        <begin position="848"/>
        <end position="861"/>
    </location>
</feature>
<name>A0A1I8AQS4_9BILA</name>
<feature type="transmembrane region" description="Helical" evidence="14">
    <location>
        <begin position="297"/>
        <end position="316"/>
    </location>
</feature>
<feature type="transmembrane region" description="Helical" evidence="14">
    <location>
        <begin position="168"/>
        <end position="193"/>
    </location>
</feature>
<dbReference type="Gene3D" id="1.10.760.10">
    <property type="entry name" value="Cytochrome c-like domain"/>
    <property type="match status" value="1"/>
</dbReference>
<feature type="domain" description="Cytochrome oxidase subunit I profile" evidence="15">
    <location>
        <begin position="428"/>
        <end position="678"/>
    </location>
</feature>
<dbReference type="GO" id="GO:0022904">
    <property type="term" value="P:respiratory electron transport chain"/>
    <property type="evidence" value="ECO:0007669"/>
    <property type="project" value="TreeGrafter"/>
</dbReference>
<dbReference type="PANTHER" id="PTHR10422:SF29">
    <property type="entry name" value="CYTOCHROME C OXIDASE SUBUNIT 1 HOMOLOG, BACTEROID"/>
    <property type="match status" value="1"/>
</dbReference>
<dbReference type="PANTHER" id="PTHR10422">
    <property type="entry name" value="CYTOCHROME C OXIDASE SUBUNIT 1"/>
    <property type="match status" value="1"/>
</dbReference>
<dbReference type="InterPro" id="IPR023616">
    <property type="entry name" value="Cyt_c_oxase-like_su1_dom"/>
</dbReference>
<dbReference type="Gene3D" id="1.20.210.10">
    <property type="entry name" value="Cytochrome c oxidase-like, subunit I domain"/>
    <property type="match status" value="1"/>
</dbReference>
<feature type="transmembrane region" description="Helical" evidence="14">
    <location>
        <begin position="248"/>
        <end position="271"/>
    </location>
</feature>
<organism evidence="17 18">
    <name type="scientific">Steinernema glaseri</name>
    <dbReference type="NCBI Taxonomy" id="37863"/>
    <lineage>
        <taxon>Eukaryota</taxon>
        <taxon>Metazoa</taxon>
        <taxon>Ecdysozoa</taxon>
        <taxon>Nematoda</taxon>
        <taxon>Chromadorea</taxon>
        <taxon>Rhabditida</taxon>
        <taxon>Tylenchina</taxon>
        <taxon>Panagrolaimomorpha</taxon>
        <taxon>Strongyloidoidea</taxon>
        <taxon>Steinernematidae</taxon>
        <taxon>Steinernema</taxon>
    </lineage>
</organism>
<dbReference type="GO" id="GO:0020037">
    <property type="term" value="F:heme binding"/>
    <property type="evidence" value="ECO:0007669"/>
    <property type="project" value="InterPro"/>
</dbReference>
<evidence type="ECO:0000256" key="10">
    <source>
        <dbReference type="ARBA" id="ARBA00032715"/>
    </source>
</evidence>
<dbReference type="InterPro" id="IPR000883">
    <property type="entry name" value="Cyt_C_Oxase_1"/>
</dbReference>
<reference evidence="18" key="1">
    <citation type="submission" date="2016-11" db="UniProtKB">
        <authorList>
            <consortium name="WormBaseParasite"/>
        </authorList>
    </citation>
    <scope>IDENTIFICATION</scope>
</reference>
<evidence type="ECO:0000256" key="9">
    <source>
        <dbReference type="ARBA" id="ARBA00023004"/>
    </source>
</evidence>
<evidence type="ECO:0000256" key="5">
    <source>
        <dbReference type="ARBA" id="ARBA00015947"/>
    </source>
</evidence>
<dbReference type="InterPro" id="IPR003468">
    <property type="entry name" value="Cyt_c_oxidase_monohaem-su/FixO"/>
</dbReference>
<feature type="transmembrane region" description="Helical" evidence="14">
    <location>
        <begin position="491"/>
        <end position="513"/>
    </location>
</feature>
<accession>A0A1I8AQS4</accession>
<keyword evidence="8" id="KW-1278">Translocase</keyword>
<feature type="transmembrane region" description="Helical" evidence="14">
    <location>
        <begin position="430"/>
        <end position="451"/>
    </location>
</feature>
<feature type="transmembrane region" description="Helical" evidence="14">
    <location>
        <begin position="657"/>
        <end position="678"/>
    </location>
</feature>
<feature type="transmembrane region" description="Helical" evidence="14">
    <location>
        <begin position="463"/>
        <end position="485"/>
    </location>
</feature>
<dbReference type="Pfam" id="PF00115">
    <property type="entry name" value="COX1"/>
    <property type="match status" value="1"/>
</dbReference>
<feature type="transmembrane region" description="Helical" evidence="14">
    <location>
        <begin position="609"/>
        <end position="629"/>
    </location>
</feature>
<comment type="similarity">
    <text evidence="4">Belongs to the heme-copper respiratory oxidase family.</text>
</comment>
<feature type="transmembrane region" description="Helical" evidence="14">
    <location>
        <begin position="534"/>
        <end position="551"/>
    </location>
</feature>
<protein>
    <recommendedName>
        <fullName evidence="5">Cytochrome c oxidase subunit 1</fullName>
    </recommendedName>
    <alternativeName>
        <fullName evidence="10">Cytochrome c oxidase polypeptide I</fullName>
    </alternativeName>
</protein>
<feature type="transmembrane region" description="Helical" evidence="14">
    <location>
        <begin position="571"/>
        <end position="589"/>
    </location>
</feature>
<dbReference type="UniPathway" id="UPA00705"/>
<feature type="transmembrane region" description="Helical" evidence="14">
    <location>
        <begin position="360"/>
        <end position="379"/>
    </location>
</feature>
<dbReference type="InterPro" id="IPR036927">
    <property type="entry name" value="Cyt_c_oxase-like_su1_sf"/>
</dbReference>
<keyword evidence="9 12" id="KW-0408">Iron</keyword>
<keyword evidence="17" id="KW-1185">Reference proteome</keyword>
<proteinExistence type="inferred from homology"/>
<dbReference type="WBParaSite" id="L893_g7920.t1">
    <property type="protein sequence ID" value="L893_g7920.t1"/>
    <property type="gene ID" value="L893_g7920"/>
</dbReference>
<evidence type="ECO:0000256" key="2">
    <source>
        <dbReference type="ARBA" id="ARBA00004673"/>
    </source>
</evidence>
<evidence type="ECO:0000256" key="13">
    <source>
        <dbReference type="SAM" id="MobiDB-lite"/>
    </source>
</evidence>
<evidence type="ECO:0000256" key="6">
    <source>
        <dbReference type="ARBA" id="ARBA00022617"/>
    </source>
</evidence>
<keyword evidence="14" id="KW-1133">Transmembrane helix</keyword>
<evidence type="ECO:0000256" key="8">
    <source>
        <dbReference type="ARBA" id="ARBA00022967"/>
    </source>
</evidence>
<evidence type="ECO:0000313" key="18">
    <source>
        <dbReference type="WBParaSite" id="L893_g7920.t1"/>
    </source>
</evidence>
<comment type="pathway">
    <text evidence="2">Energy metabolism; oxidative phosphorylation.</text>
</comment>
<dbReference type="SUPFAM" id="SSF46626">
    <property type="entry name" value="Cytochrome c"/>
    <property type="match status" value="1"/>
</dbReference>
<keyword evidence="14" id="KW-0812">Transmembrane</keyword>
<dbReference type="GO" id="GO:0004129">
    <property type="term" value="F:cytochrome-c oxidase activity"/>
    <property type="evidence" value="ECO:0007669"/>
    <property type="project" value="UniProtKB-EC"/>
</dbReference>
<dbReference type="GO" id="GO:0015990">
    <property type="term" value="P:electron transport coupled proton transport"/>
    <property type="evidence" value="ECO:0007669"/>
    <property type="project" value="TreeGrafter"/>
</dbReference>